<evidence type="ECO:0000256" key="11">
    <source>
        <dbReference type="PROSITE-ProRule" id="PRU00560"/>
    </source>
</evidence>
<dbReference type="GO" id="GO:0016887">
    <property type="term" value="F:ATP hydrolysis activity"/>
    <property type="evidence" value="ECO:0007669"/>
    <property type="project" value="RHEA"/>
</dbReference>
<dbReference type="InterPro" id="IPR014016">
    <property type="entry name" value="UvrD-like_ATP-bd"/>
</dbReference>
<dbReference type="GO" id="GO:0033202">
    <property type="term" value="C:DNA helicase complex"/>
    <property type="evidence" value="ECO:0007669"/>
    <property type="project" value="TreeGrafter"/>
</dbReference>
<evidence type="ECO:0000256" key="6">
    <source>
        <dbReference type="ARBA" id="ARBA00023125"/>
    </source>
</evidence>
<dbReference type="SUPFAM" id="SSF52540">
    <property type="entry name" value="P-loop containing nucleoside triphosphate hydrolases"/>
    <property type="match status" value="1"/>
</dbReference>
<keyword evidence="4 11" id="KW-0347">Helicase</keyword>
<organism evidence="14 15">
    <name type="scientific">Periweissella cryptocerci</name>
    <dbReference type="NCBI Taxonomy" id="2506420"/>
    <lineage>
        <taxon>Bacteria</taxon>
        <taxon>Bacillati</taxon>
        <taxon>Bacillota</taxon>
        <taxon>Bacilli</taxon>
        <taxon>Lactobacillales</taxon>
        <taxon>Lactobacillaceae</taxon>
        <taxon>Periweissella</taxon>
    </lineage>
</organism>
<comment type="catalytic activity">
    <reaction evidence="10">
        <text>ATP + H2O = ADP + phosphate + H(+)</text>
        <dbReference type="Rhea" id="RHEA:13065"/>
        <dbReference type="ChEBI" id="CHEBI:15377"/>
        <dbReference type="ChEBI" id="CHEBI:15378"/>
        <dbReference type="ChEBI" id="CHEBI:30616"/>
        <dbReference type="ChEBI" id="CHEBI:43474"/>
        <dbReference type="ChEBI" id="CHEBI:456216"/>
        <dbReference type="EC" id="5.6.2.4"/>
    </reaction>
</comment>
<dbReference type="PANTHER" id="PTHR11070:SF2">
    <property type="entry name" value="ATP-DEPENDENT DNA HELICASE SRS2"/>
    <property type="match status" value="1"/>
</dbReference>
<evidence type="ECO:0000256" key="9">
    <source>
        <dbReference type="ARBA" id="ARBA00034808"/>
    </source>
</evidence>
<dbReference type="Gene3D" id="3.40.50.300">
    <property type="entry name" value="P-loop containing nucleotide triphosphate hydrolases"/>
    <property type="match status" value="2"/>
</dbReference>
<dbReference type="Proteomes" id="UP000292886">
    <property type="component" value="Chromosome"/>
</dbReference>
<feature type="domain" description="UvrD-like helicase ATP-binding" evidence="12">
    <location>
        <begin position="6"/>
        <end position="292"/>
    </location>
</feature>
<evidence type="ECO:0000256" key="5">
    <source>
        <dbReference type="ARBA" id="ARBA00022840"/>
    </source>
</evidence>
<evidence type="ECO:0000256" key="8">
    <source>
        <dbReference type="ARBA" id="ARBA00034617"/>
    </source>
</evidence>
<dbReference type="GO" id="GO:0000725">
    <property type="term" value="P:recombinational repair"/>
    <property type="evidence" value="ECO:0007669"/>
    <property type="project" value="TreeGrafter"/>
</dbReference>
<dbReference type="InterPro" id="IPR000212">
    <property type="entry name" value="DNA_helicase_UvrD/REP"/>
</dbReference>
<dbReference type="Pfam" id="PF00580">
    <property type="entry name" value="UvrD-helicase"/>
    <property type="match status" value="1"/>
</dbReference>
<evidence type="ECO:0000256" key="2">
    <source>
        <dbReference type="ARBA" id="ARBA00022741"/>
    </source>
</evidence>
<dbReference type="CDD" id="cd17932">
    <property type="entry name" value="DEXQc_UvrD"/>
    <property type="match status" value="1"/>
</dbReference>
<dbReference type="OrthoDB" id="9810135at2"/>
<keyword evidence="15" id="KW-1185">Reference proteome</keyword>
<proteinExistence type="inferred from homology"/>
<dbReference type="CDD" id="cd18807">
    <property type="entry name" value="SF1_C_UvrD"/>
    <property type="match status" value="1"/>
</dbReference>
<dbReference type="GO" id="GO:0005524">
    <property type="term" value="F:ATP binding"/>
    <property type="evidence" value="ECO:0007669"/>
    <property type="project" value="UniProtKB-UniRule"/>
</dbReference>
<dbReference type="KEGG" id="wei:EQG49_00935"/>
<dbReference type="GO" id="GO:0005829">
    <property type="term" value="C:cytosol"/>
    <property type="evidence" value="ECO:0007669"/>
    <property type="project" value="TreeGrafter"/>
</dbReference>
<dbReference type="PROSITE" id="PS51198">
    <property type="entry name" value="UVRD_HELICASE_ATP_BIND"/>
    <property type="match status" value="1"/>
</dbReference>
<name>A0A4P6YR61_9LACO</name>
<evidence type="ECO:0000259" key="13">
    <source>
        <dbReference type="PROSITE" id="PS51217"/>
    </source>
</evidence>
<dbReference type="GO" id="GO:0003677">
    <property type="term" value="F:DNA binding"/>
    <property type="evidence" value="ECO:0007669"/>
    <property type="project" value="UniProtKB-KW"/>
</dbReference>
<keyword evidence="3 11" id="KW-0378">Hydrolase</keyword>
<dbReference type="EMBL" id="CP037940">
    <property type="protein sequence ID" value="QBO35119.1"/>
    <property type="molecule type" value="Genomic_DNA"/>
</dbReference>
<dbReference type="InterPro" id="IPR014017">
    <property type="entry name" value="DNA_helicase_UvrD-like_C"/>
</dbReference>
<keyword evidence="5 11" id="KW-0067">ATP-binding</keyword>
<keyword evidence="6" id="KW-0238">DNA-binding</keyword>
<evidence type="ECO:0000313" key="14">
    <source>
        <dbReference type="EMBL" id="QBO35119.1"/>
    </source>
</evidence>
<evidence type="ECO:0000259" key="12">
    <source>
        <dbReference type="PROSITE" id="PS51198"/>
    </source>
</evidence>
<dbReference type="RefSeq" id="WP_133362199.1">
    <property type="nucleotide sequence ID" value="NZ_CP037940.1"/>
</dbReference>
<evidence type="ECO:0000313" key="15">
    <source>
        <dbReference type="Proteomes" id="UP000292886"/>
    </source>
</evidence>
<dbReference type="AlphaFoldDB" id="A0A4P6YR61"/>
<keyword evidence="2 11" id="KW-0547">Nucleotide-binding</keyword>
<dbReference type="Gene3D" id="1.10.10.160">
    <property type="match status" value="1"/>
</dbReference>
<evidence type="ECO:0000256" key="1">
    <source>
        <dbReference type="ARBA" id="ARBA00009922"/>
    </source>
</evidence>
<dbReference type="PROSITE" id="PS51217">
    <property type="entry name" value="UVRD_HELICASE_CTER"/>
    <property type="match status" value="1"/>
</dbReference>
<protein>
    <recommendedName>
        <fullName evidence="9">DNA 3'-5' helicase</fullName>
        <ecNumber evidence="9">5.6.2.4</ecNumber>
    </recommendedName>
</protein>
<evidence type="ECO:0000256" key="7">
    <source>
        <dbReference type="ARBA" id="ARBA00023235"/>
    </source>
</evidence>
<comment type="similarity">
    <text evidence="1">Belongs to the helicase family. UvrD subfamily.</text>
</comment>
<gene>
    <name evidence="14" type="ORF">EQG49_00935</name>
</gene>
<sequence>MTDFFAGLNPEQLAAAQATEGYVRVIAGAGTGKTKTLTARYAHLVENLGVPSDNILAITFTNKAAQSMKQKIRAILGENAGGYINTFHGFAVKIIKENPEFIHFPKSFIIIDEEDRKQVIKKLFKDLNVNTRQYTVKKALADIDGRKTTSYQAAELISKPTSADIDVLFNATDSIQDKIFYAYLKVQRQNFGLDFSDLLTIAMLMLNGSVEIREKWQKRLQYVMVDEYQDVSEMQVAFVELLADLYKNLFIVGDPDQTIYTWRGAAVNYILDFEVDHPDAQTVVIDKNYRSSSDIINVSNELIENNKQRYPKALNATKPASKQVMYQHAKTETAETEWVVNQIETLHALGIKYSDVAILYRANSITRMIEQKLIEHKTPYKVYSGMSFYQRKEIKDVLSFLRLIVNGDDLAFSRVINVPARGMGKKRLEKLEQYAELRQVSLFEAFGELITEMPAAAQTFHQVIMEARQKWDSVPVAALVTFVLERTGYEADLRLSGENDRLDNIAELRQGIVQYQNEDEEADLAGYLESVSLYYDEIEDEDNDQVKLMTIHASKGLEFPYVFVIGMSEGIFPSNNAKKAAEVEEERRVAYVAFTRAENALFLTDSEGYTGQGLQKYPSRFITEINPTNLEFVTQLPQALLDEATAFVKMQESRAALPAKPVVATNLLGPGMRVQHEFLGLGTIEAFDETTYIVKFDTIAIPRQINADKITKVN</sequence>
<accession>A0A4P6YR61</accession>
<dbReference type="Pfam" id="PF13361">
    <property type="entry name" value="UvrD_C"/>
    <property type="match status" value="1"/>
</dbReference>
<evidence type="ECO:0000256" key="4">
    <source>
        <dbReference type="ARBA" id="ARBA00022806"/>
    </source>
</evidence>
<evidence type="ECO:0000256" key="10">
    <source>
        <dbReference type="ARBA" id="ARBA00048988"/>
    </source>
</evidence>
<feature type="domain" description="UvrD-like helicase C-terminal" evidence="13">
    <location>
        <begin position="293"/>
        <end position="556"/>
    </location>
</feature>
<feature type="binding site" evidence="11">
    <location>
        <begin position="27"/>
        <end position="34"/>
    </location>
    <ligand>
        <name>ATP</name>
        <dbReference type="ChEBI" id="CHEBI:30616"/>
    </ligand>
</feature>
<dbReference type="InterPro" id="IPR027417">
    <property type="entry name" value="P-loop_NTPase"/>
</dbReference>
<dbReference type="Gene3D" id="1.10.486.10">
    <property type="entry name" value="PCRA, domain 4"/>
    <property type="match status" value="1"/>
</dbReference>
<dbReference type="InterPro" id="IPR013986">
    <property type="entry name" value="DExx_box_DNA_helicase_dom_sf"/>
</dbReference>
<comment type="catalytic activity">
    <reaction evidence="8">
        <text>Couples ATP hydrolysis with the unwinding of duplex DNA by translocating in the 3'-5' direction.</text>
        <dbReference type="EC" id="5.6.2.4"/>
    </reaction>
</comment>
<keyword evidence="7" id="KW-0413">Isomerase</keyword>
<evidence type="ECO:0000256" key="3">
    <source>
        <dbReference type="ARBA" id="ARBA00022801"/>
    </source>
</evidence>
<dbReference type="GO" id="GO:0043138">
    <property type="term" value="F:3'-5' DNA helicase activity"/>
    <property type="evidence" value="ECO:0007669"/>
    <property type="project" value="UniProtKB-EC"/>
</dbReference>
<dbReference type="EC" id="5.6.2.4" evidence="9"/>
<reference evidence="15" key="1">
    <citation type="submission" date="2019-03" db="EMBL/GenBank/DDBJ databases">
        <title>Weissella sp. 26KH-42 Genome sequencing.</title>
        <authorList>
            <person name="Heo J."/>
            <person name="Kim S.-J."/>
            <person name="Kim J.-S."/>
            <person name="Hong S.-B."/>
            <person name="Kwon S.-W."/>
        </authorList>
    </citation>
    <scope>NUCLEOTIDE SEQUENCE [LARGE SCALE GENOMIC DNA]</scope>
    <source>
        <strain evidence="15">26KH-42</strain>
    </source>
</reference>
<dbReference type="PANTHER" id="PTHR11070">
    <property type="entry name" value="UVRD / RECB / PCRA DNA HELICASE FAMILY MEMBER"/>
    <property type="match status" value="1"/>
</dbReference>